<feature type="transmembrane region" description="Helical" evidence="7">
    <location>
        <begin position="166"/>
        <end position="184"/>
    </location>
</feature>
<proteinExistence type="inferred from homology"/>
<gene>
    <name evidence="9" type="ORF">PAT3040_00120</name>
</gene>
<evidence type="ECO:0000256" key="5">
    <source>
        <dbReference type="ARBA" id="ARBA00022989"/>
    </source>
</evidence>
<dbReference type="AlphaFoldDB" id="A0A2R5EGF4"/>
<keyword evidence="4 7" id="KW-0812">Transmembrane</keyword>
<dbReference type="PROSITE" id="PS50928">
    <property type="entry name" value="ABC_TM1"/>
    <property type="match status" value="1"/>
</dbReference>
<dbReference type="CDD" id="cd06261">
    <property type="entry name" value="TM_PBP2"/>
    <property type="match status" value="1"/>
</dbReference>
<evidence type="ECO:0000256" key="2">
    <source>
        <dbReference type="ARBA" id="ARBA00022448"/>
    </source>
</evidence>
<accession>A0A2R5EGF4</accession>
<sequence length="294" mass="32952">MIARKYTLAYLFLLPAVALLAAFYIYPVLTSVVRSFTDWNGFDAGFLWVGWGNYKNVFGDHHFWAATGRTLRFAFVTTIVQTILGFLLAFFIYTLVSDRWRKLMRVAVYIPVILPGAVVSLLWSNLLSPNFGLVNEVLRAIGLEAWARGWLGSTETAMNTLMIVNTWKFIGMTITFYIVAMLAIPKDLIESAKMDGAGSGTLLWHIFRPLLKGITEVNFILSLIGGLKAFDLIYMMTGGGPGDSTTVLGIMIYRRAFLSFRFGEAITMGIILFIVILTLTLISRRLIASREDEQ</sequence>
<dbReference type="RefSeq" id="WP_179215289.1">
    <property type="nucleotide sequence ID" value="NZ_BDQX01000011.1"/>
</dbReference>
<dbReference type="PANTHER" id="PTHR30193">
    <property type="entry name" value="ABC TRANSPORTER PERMEASE PROTEIN"/>
    <property type="match status" value="1"/>
</dbReference>
<feature type="transmembrane region" description="Helical" evidence="7">
    <location>
        <begin position="256"/>
        <end position="282"/>
    </location>
</feature>
<evidence type="ECO:0000313" key="9">
    <source>
        <dbReference type="EMBL" id="GBG05636.1"/>
    </source>
</evidence>
<comment type="similarity">
    <text evidence="7">Belongs to the binding-protein-dependent transport system permease family.</text>
</comment>
<feature type="domain" description="ABC transmembrane type-1" evidence="8">
    <location>
        <begin position="67"/>
        <end position="283"/>
    </location>
</feature>
<dbReference type="InterPro" id="IPR000515">
    <property type="entry name" value="MetI-like"/>
</dbReference>
<evidence type="ECO:0000256" key="4">
    <source>
        <dbReference type="ARBA" id="ARBA00022692"/>
    </source>
</evidence>
<dbReference type="Gene3D" id="1.10.3720.10">
    <property type="entry name" value="MetI-like"/>
    <property type="match status" value="1"/>
</dbReference>
<comment type="caution">
    <text evidence="9">The sequence shown here is derived from an EMBL/GenBank/DDBJ whole genome shotgun (WGS) entry which is preliminary data.</text>
</comment>
<name>A0A2R5EGF4_9BACL</name>
<feature type="transmembrane region" description="Helical" evidence="7">
    <location>
        <begin position="217"/>
        <end position="236"/>
    </location>
</feature>
<dbReference type="InterPro" id="IPR035906">
    <property type="entry name" value="MetI-like_sf"/>
</dbReference>
<evidence type="ECO:0000256" key="7">
    <source>
        <dbReference type="RuleBase" id="RU363032"/>
    </source>
</evidence>
<keyword evidence="3" id="KW-1003">Cell membrane</keyword>
<dbReference type="Proteomes" id="UP000245202">
    <property type="component" value="Unassembled WGS sequence"/>
</dbReference>
<keyword evidence="5 7" id="KW-1133">Transmembrane helix</keyword>
<dbReference type="GO" id="GO:0005886">
    <property type="term" value="C:plasma membrane"/>
    <property type="evidence" value="ECO:0007669"/>
    <property type="project" value="UniProtKB-SubCell"/>
</dbReference>
<dbReference type="SUPFAM" id="SSF161098">
    <property type="entry name" value="MetI-like"/>
    <property type="match status" value="1"/>
</dbReference>
<evidence type="ECO:0000313" key="10">
    <source>
        <dbReference type="Proteomes" id="UP000245202"/>
    </source>
</evidence>
<comment type="subcellular location">
    <subcellularLocation>
        <location evidence="1 7">Cell membrane</location>
        <topology evidence="1 7">Multi-pass membrane protein</topology>
    </subcellularLocation>
</comment>
<dbReference type="Pfam" id="PF00528">
    <property type="entry name" value="BPD_transp_1"/>
    <property type="match status" value="1"/>
</dbReference>
<dbReference type="SUPFAM" id="SSF160964">
    <property type="entry name" value="MalF N-terminal region-like"/>
    <property type="match status" value="1"/>
</dbReference>
<evidence type="ECO:0000256" key="1">
    <source>
        <dbReference type="ARBA" id="ARBA00004651"/>
    </source>
</evidence>
<keyword evidence="10" id="KW-1185">Reference proteome</keyword>
<evidence type="ECO:0000256" key="6">
    <source>
        <dbReference type="ARBA" id="ARBA00023136"/>
    </source>
</evidence>
<dbReference type="GO" id="GO:0055085">
    <property type="term" value="P:transmembrane transport"/>
    <property type="evidence" value="ECO:0007669"/>
    <property type="project" value="InterPro"/>
</dbReference>
<organism evidence="9 10">
    <name type="scientific">Paenibacillus agaridevorans</name>
    <dbReference type="NCBI Taxonomy" id="171404"/>
    <lineage>
        <taxon>Bacteria</taxon>
        <taxon>Bacillati</taxon>
        <taxon>Bacillota</taxon>
        <taxon>Bacilli</taxon>
        <taxon>Bacillales</taxon>
        <taxon>Paenibacillaceae</taxon>
        <taxon>Paenibacillus</taxon>
    </lineage>
</organism>
<evidence type="ECO:0000259" key="8">
    <source>
        <dbReference type="PROSITE" id="PS50928"/>
    </source>
</evidence>
<feature type="transmembrane region" description="Helical" evidence="7">
    <location>
        <begin position="73"/>
        <end position="96"/>
    </location>
</feature>
<reference evidence="9 10" key="1">
    <citation type="submission" date="2017-08" db="EMBL/GenBank/DDBJ databases">
        <title>Substantial Increase in Enzyme Production by Combined Drug-Resistance Mutations in Paenibacillus agaridevorans.</title>
        <authorList>
            <person name="Tanaka Y."/>
            <person name="Funane K."/>
            <person name="Hosaka T."/>
            <person name="Shiwa Y."/>
            <person name="Fujita N."/>
            <person name="Miyazaki T."/>
            <person name="Yoshikawa H."/>
            <person name="Murakami K."/>
            <person name="Kasahara K."/>
            <person name="Inaoka T."/>
            <person name="Hiraga Y."/>
            <person name="Ochi K."/>
        </authorList>
    </citation>
    <scope>NUCLEOTIDE SEQUENCE [LARGE SCALE GENOMIC DNA]</scope>
    <source>
        <strain evidence="9 10">T-3040</strain>
    </source>
</reference>
<keyword evidence="6 7" id="KW-0472">Membrane</keyword>
<protein>
    <submittedName>
        <fullName evidence="9">ABC transporter permease</fullName>
    </submittedName>
</protein>
<evidence type="ECO:0000256" key="3">
    <source>
        <dbReference type="ARBA" id="ARBA00022475"/>
    </source>
</evidence>
<dbReference type="PANTHER" id="PTHR30193:SF37">
    <property type="entry name" value="INNER MEMBRANE ABC TRANSPORTER PERMEASE PROTEIN YCJO"/>
    <property type="match status" value="1"/>
</dbReference>
<feature type="transmembrane region" description="Helical" evidence="7">
    <location>
        <begin position="7"/>
        <end position="26"/>
    </location>
</feature>
<dbReference type="EMBL" id="BDQX01000011">
    <property type="protein sequence ID" value="GBG05636.1"/>
    <property type="molecule type" value="Genomic_DNA"/>
</dbReference>
<feature type="transmembrane region" description="Helical" evidence="7">
    <location>
        <begin position="103"/>
        <end position="123"/>
    </location>
</feature>
<keyword evidence="2 7" id="KW-0813">Transport</keyword>
<dbReference type="InterPro" id="IPR051393">
    <property type="entry name" value="ABC_transporter_permease"/>
</dbReference>